<dbReference type="SMART" id="SM00638">
    <property type="entry name" value="LPD_N"/>
    <property type="match status" value="1"/>
</dbReference>
<dbReference type="PANTHER" id="PTHR23345">
    <property type="entry name" value="VITELLOGENIN-RELATED"/>
    <property type="match status" value="1"/>
</dbReference>
<dbReference type="InterPro" id="IPR015817">
    <property type="entry name" value="Vitellinogen_open_b-sht_sub1"/>
</dbReference>
<proteinExistence type="predicted"/>
<keyword evidence="2" id="KW-0325">Glycoprotein</keyword>
<dbReference type="InterPro" id="IPR015255">
    <property type="entry name" value="Vitellinogen_open_b-sht"/>
</dbReference>
<dbReference type="PROSITE" id="PS51211">
    <property type="entry name" value="VITELLOGENIN"/>
    <property type="match status" value="1"/>
</dbReference>
<dbReference type="GO" id="GO:0045735">
    <property type="term" value="F:nutrient reservoir activity"/>
    <property type="evidence" value="ECO:0007669"/>
    <property type="project" value="UniProtKB-KW"/>
</dbReference>
<feature type="domain" description="Vitellogenin" evidence="4">
    <location>
        <begin position="1"/>
        <end position="389"/>
    </location>
</feature>
<dbReference type="EMBL" id="JAMKFB020000022">
    <property type="protein sequence ID" value="KAL0160024.1"/>
    <property type="molecule type" value="Genomic_DNA"/>
</dbReference>
<feature type="non-terminal residue" evidence="5">
    <location>
        <position position="440"/>
    </location>
</feature>
<evidence type="ECO:0000256" key="3">
    <source>
        <dbReference type="PROSITE-ProRule" id="PRU00557"/>
    </source>
</evidence>
<dbReference type="SUPFAM" id="SSF48431">
    <property type="entry name" value="Lipovitellin-phosvitin complex, superhelical domain"/>
    <property type="match status" value="1"/>
</dbReference>
<evidence type="ECO:0000313" key="6">
    <source>
        <dbReference type="Proteomes" id="UP001529510"/>
    </source>
</evidence>
<dbReference type="Gene3D" id="2.20.50.20">
    <property type="entry name" value="Lipovitellin. Chain A, domain 3"/>
    <property type="match status" value="1"/>
</dbReference>
<evidence type="ECO:0000313" key="5">
    <source>
        <dbReference type="EMBL" id="KAL0160024.1"/>
    </source>
</evidence>
<comment type="caution">
    <text evidence="3">Lacks conserved residue(s) required for the propagation of feature annotation.</text>
</comment>
<organism evidence="5 6">
    <name type="scientific">Cirrhinus mrigala</name>
    <name type="common">Mrigala</name>
    <dbReference type="NCBI Taxonomy" id="683832"/>
    <lineage>
        <taxon>Eukaryota</taxon>
        <taxon>Metazoa</taxon>
        <taxon>Chordata</taxon>
        <taxon>Craniata</taxon>
        <taxon>Vertebrata</taxon>
        <taxon>Euteleostomi</taxon>
        <taxon>Actinopterygii</taxon>
        <taxon>Neopterygii</taxon>
        <taxon>Teleostei</taxon>
        <taxon>Ostariophysi</taxon>
        <taxon>Cypriniformes</taxon>
        <taxon>Cyprinidae</taxon>
        <taxon>Labeoninae</taxon>
        <taxon>Labeonini</taxon>
        <taxon>Cirrhinus</taxon>
    </lineage>
</organism>
<accession>A0ABD0NDB8</accession>
<evidence type="ECO:0000259" key="4">
    <source>
        <dbReference type="PROSITE" id="PS51211"/>
    </source>
</evidence>
<dbReference type="SUPFAM" id="SSF56968">
    <property type="entry name" value="Lipovitellin-phosvitin complex, beta-sheet shell regions"/>
    <property type="match status" value="1"/>
</dbReference>
<dbReference type="InterPro" id="IPR015819">
    <property type="entry name" value="Lipid_transp_b-sht_shell"/>
</dbReference>
<dbReference type="InterPro" id="IPR001747">
    <property type="entry name" value="Vitellogenin_N"/>
</dbReference>
<protein>
    <recommendedName>
        <fullName evidence="4">Vitellogenin domain-containing protein</fullName>
    </recommendedName>
</protein>
<gene>
    <name evidence="5" type="ORF">M9458_043749</name>
</gene>
<dbReference type="PANTHER" id="PTHR23345:SF9">
    <property type="entry name" value="VITELLOGENIN-RELATED"/>
    <property type="match status" value="1"/>
</dbReference>
<evidence type="ECO:0000256" key="1">
    <source>
        <dbReference type="ARBA" id="ARBA00022761"/>
    </source>
</evidence>
<sequence>TPVVPIKADYLARGSLQYEFATEILQTPIQLMKISDAPAQITEVLKHLVTNNVAMVHDDAPLKFVQLIQLLRVATLENIEAIWAQFKDQPVYRRWLLDALPAVGTPVIVKLIKEKFLAGELTLPEFIQALVVALQMVTADLETIHLALNEKIATIPALREVVMLGYGSMIAKHCVAVPTCPAELLRPIHEIAAEAISKNNIPEITLALKVLGNAGHPASLKPIMKLLPGLRTAATALPLRVQVDAILALRNIAKKEPRLVQPVALQLVLDRALHPEVRMVACIVLFETKPSVALVSSLAGALKTETNMHVASFAYSHIKSLTRITAPDMAAVAGAANVAIKLMSRKLDRLSFRFSRALQIDFYHTPLMIGAAGSAFMINDAATILPRAVVAKARAYMAGAAADVLEIGVRTEGIQEALLQSPAADESVDRITKIKRTLRA</sequence>
<dbReference type="Gene3D" id="1.25.10.20">
    <property type="entry name" value="Vitellinogen, superhelical"/>
    <property type="match status" value="1"/>
</dbReference>
<evidence type="ECO:0000256" key="2">
    <source>
        <dbReference type="ARBA" id="ARBA00023180"/>
    </source>
</evidence>
<keyword evidence="1" id="KW-0758">Storage protein</keyword>
<dbReference type="InterPro" id="IPR050733">
    <property type="entry name" value="Vitellogenin/Apolipophorin"/>
</dbReference>
<dbReference type="InterPro" id="IPR011030">
    <property type="entry name" value="Lipovitellin_superhlx_dom"/>
</dbReference>
<dbReference type="Proteomes" id="UP001529510">
    <property type="component" value="Unassembled WGS sequence"/>
</dbReference>
<dbReference type="FunFam" id="1.25.10.20:FF:000002">
    <property type="entry name" value="Vitellogenin 7"/>
    <property type="match status" value="1"/>
</dbReference>
<name>A0ABD0NDB8_CIRMR</name>
<dbReference type="Pfam" id="PF01347">
    <property type="entry name" value="Vitellogenin_N"/>
    <property type="match status" value="1"/>
</dbReference>
<dbReference type="Pfam" id="PF09172">
    <property type="entry name" value="Vit_open_b-sht"/>
    <property type="match status" value="1"/>
</dbReference>
<comment type="caution">
    <text evidence="5">The sequence shown here is derived from an EMBL/GenBank/DDBJ whole genome shotgun (WGS) entry which is preliminary data.</text>
</comment>
<dbReference type="AlphaFoldDB" id="A0ABD0NDB8"/>
<keyword evidence="6" id="KW-1185">Reference proteome</keyword>
<reference evidence="5 6" key="1">
    <citation type="submission" date="2024-05" db="EMBL/GenBank/DDBJ databases">
        <title>Genome sequencing and assembly of Indian major carp, Cirrhinus mrigala (Hamilton, 1822).</title>
        <authorList>
            <person name="Mohindra V."/>
            <person name="Chowdhury L.M."/>
            <person name="Lal K."/>
            <person name="Jena J.K."/>
        </authorList>
    </citation>
    <scope>NUCLEOTIDE SEQUENCE [LARGE SCALE GENOMIC DNA]</scope>
    <source>
        <strain evidence="5">CM1030</strain>
        <tissue evidence="5">Blood</tissue>
    </source>
</reference>
<feature type="non-terminal residue" evidence="5">
    <location>
        <position position="1"/>
    </location>
</feature>